<dbReference type="EMBL" id="QUOU01000001">
    <property type="protein sequence ID" value="REL28299.1"/>
    <property type="molecule type" value="Genomic_DNA"/>
</dbReference>
<dbReference type="InterPro" id="IPR054790">
    <property type="entry name" value="MurU"/>
</dbReference>
<dbReference type="Proteomes" id="UP000256478">
    <property type="component" value="Unassembled WGS sequence"/>
</dbReference>
<comment type="caution">
    <text evidence="4">The sequence shown here is derived from an EMBL/GenBank/DDBJ whole genome shotgun (WGS) entry which is preliminary data.</text>
</comment>
<evidence type="ECO:0000313" key="5">
    <source>
        <dbReference type="Proteomes" id="UP000256478"/>
    </source>
</evidence>
<dbReference type="PANTHER" id="PTHR43584:SF8">
    <property type="entry name" value="N-ACETYLMURAMATE ALPHA-1-PHOSPHATE URIDYLYLTRANSFERASE"/>
    <property type="match status" value="1"/>
</dbReference>
<sequence length="242" mass="26513">MKAMILAAGRGERMRPLTDHTPKPLLEVNGQSLIEYHLHMLRQLGITEVIINHAWLGEQIPQKLGDGRAYGLRIHYSAELAGALETAGGIVKALPLLQENAAGEPFLVINGDIFLSAPLASLPELAPDKLAHLWLVENPEHNLNGDFALQGKLVTNDNDDNIPRHTFSGIALYRPEFFADINSAQEAKLALGPLLRQTAEQGKISGQLLAINWTDVGTPERLARLNQQVKTSHIRNENADLG</sequence>
<dbReference type="AlphaFoldDB" id="A0A3E0TV01"/>
<gene>
    <name evidence="4" type="ORF">DXX93_18145</name>
</gene>
<dbReference type="OrthoDB" id="9788272at2"/>
<protein>
    <submittedName>
        <fullName evidence="4">Nucleotidyltransferase family protein</fullName>
    </submittedName>
</protein>
<name>A0A3E0TV01_9GAMM</name>
<dbReference type="InterPro" id="IPR029044">
    <property type="entry name" value="Nucleotide-diphossugar_trans"/>
</dbReference>
<dbReference type="Pfam" id="PF00483">
    <property type="entry name" value="NTP_transferase"/>
    <property type="match status" value="1"/>
</dbReference>
<evidence type="ECO:0000256" key="1">
    <source>
        <dbReference type="ARBA" id="ARBA00022679"/>
    </source>
</evidence>
<dbReference type="SUPFAM" id="SSF53448">
    <property type="entry name" value="Nucleotide-diphospho-sugar transferases"/>
    <property type="match status" value="1"/>
</dbReference>
<keyword evidence="1 4" id="KW-0808">Transferase</keyword>
<evidence type="ECO:0000256" key="2">
    <source>
        <dbReference type="ARBA" id="ARBA00022695"/>
    </source>
</evidence>
<keyword evidence="2" id="KW-0548">Nucleotidyltransferase</keyword>
<reference evidence="4 5" key="1">
    <citation type="submission" date="2018-08" db="EMBL/GenBank/DDBJ databases">
        <title>Thalassotalea euphylliae genome.</title>
        <authorList>
            <person name="Summers S."/>
            <person name="Rice S.A."/>
            <person name="Freckelton M.L."/>
            <person name="Nedved B.T."/>
            <person name="Hadfield M.G."/>
        </authorList>
    </citation>
    <scope>NUCLEOTIDE SEQUENCE [LARGE SCALE GENOMIC DNA]</scope>
    <source>
        <strain evidence="4 5">H1</strain>
    </source>
</reference>
<dbReference type="NCBIfam" id="NF045761">
    <property type="entry name" value="NAMPUrTaseMurU"/>
    <property type="match status" value="1"/>
</dbReference>
<proteinExistence type="predicted"/>
<dbReference type="InterPro" id="IPR005835">
    <property type="entry name" value="NTP_transferase_dom"/>
</dbReference>
<feature type="domain" description="Nucleotidyl transferase" evidence="3">
    <location>
        <begin position="2"/>
        <end position="230"/>
    </location>
</feature>
<accession>A0A3E0TV01</accession>
<dbReference type="RefSeq" id="WP_116009339.1">
    <property type="nucleotide sequence ID" value="NZ_QUOU01000001.1"/>
</dbReference>
<dbReference type="GO" id="GO:0016779">
    <property type="term" value="F:nucleotidyltransferase activity"/>
    <property type="evidence" value="ECO:0007669"/>
    <property type="project" value="UniProtKB-KW"/>
</dbReference>
<dbReference type="CDD" id="cd06422">
    <property type="entry name" value="NTP_transferase_like_1"/>
    <property type="match status" value="1"/>
</dbReference>
<organism evidence="4 5">
    <name type="scientific">Thalassotalea euphylliae</name>
    <dbReference type="NCBI Taxonomy" id="1655234"/>
    <lineage>
        <taxon>Bacteria</taxon>
        <taxon>Pseudomonadati</taxon>
        <taxon>Pseudomonadota</taxon>
        <taxon>Gammaproteobacteria</taxon>
        <taxon>Alteromonadales</taxon>
        <taxon>Colwelliaceae</taxon>
        <taxon>Thalassotalea</taxon>
    </lineage>
</organism>
<dbReference type="Gene3D" id="3.90.550.10">
    <property type="entry name" value="Spore Coat Polysaccharide Biosynthesis Protein SpsA, Chain A"/>
    <property type="match status" value="1"/>
</dbReference>
<evidence type="ECO:0000259" key="3">
    <source>
        <dbReference type="Pfam" id="PF00483"/>
    </source>
</evidence>
<evidence type="ECO:0000313" key="4">
    <source>
        <dbReference type="EMBL" id="REL28299.1"/>
    </source>
</evidence>
<dbReference type="InterPro" id="IPR050065">
    <property type="entry name" value="GlmU-like"/>
</dbReference>
<dbReference type="PANTHER" id="PTHR43584">
    <property type="entry name" value="NUCLEOTIDYL TRANSFERASE"/>
    <property type="match status" value="1"/>
</dbReference>